<evidence type="ECO:0000256" key="4">
    <source>
        <dbReference type="ARBA" id="ARBA00022553"/>
    </source>
</evidence>
<keyword evidence="6 7" id="KW-0539">Nucleus</keyword>
<dbReference type="GO" id="GO:0005730">
    <property type="term" value="C:nucleolus"/>
    <property type="evidence" value="ECO:0007669"/>
    <property type="project" value="UniProtKB-SubCell"/>
</dbReference>
<accession>A0A2J7QW71</accession>
<dbReference type="SUPFAM" id="SSF50447">
    <property type="entry name" value="Translation proteins"/>
    <property type="match status" value="1"/>
</dbReference>
<feature type="region of interest" description="Disordered" evidence="8">
    <location>
        <begin position="156"/>
        <end position="211"/>
    </location>
</feature>
<name>A0A2J7QW71_9NEOP</name>
<organism evidence="9 10">
    <name type="scientific">Cryptotermes secundus</name>
    <dbReference type="NCBI Taxonomy" id="105785"/>
    <lineage>
        <taxon>Eukaryota</taxon>
        <taxon>Metazoa</taxon>
        <taxon>Ecdysozoa</taxon>
        <taxon>Arthropoda</taxon>
        <taxon>Hexapoda</taxon>
        <taxon>Insecta</taxon>
        <taxon>Pterygota</taxon>
        <taxon>Neoptera</taxon>
        <taxon>Polyneoptera</taxon>
        <taxon>Dictyoptera</taxon>
        <taxon>Blattodea</taxon>
        <taxon>Blattoidea</taxon>
        <taxon>Termitoidae</taxon>
        <taxon>Kalotermitidae</taxon>
        <taxon>Cryptotermitinae</taxon>
        <taxon>Cryptotermes</taxon>
    </lineage>
</organism>
<feature type="region of interest" description="Disordered" evidence="8">
    <location>
        <begin position="321"/>
        <end position="349"/>
    </location>
</feature>
<dbReference type="GO" id="GO:0043489">
    <property type="term" value="P:RNA stabilization"/>
    <property type="evidence" value="ECO:0007669"/>
    <property type="project" value="UniProtKB-ARBA"/>
</dbReference>
<dbReference type="Pfam" id="PF04410">
    <property type="entry name" value="Gar1"/>
    <property type="match status" value="1"/>
</dbReference>
<evidence type="ECO:0000256" key="3">
    <source>
        <dbReference type="ARBA" id="ARBA00022552"/>
    </source>
</evidence>
<evidence type="ECO:0000256" key="5">
    <source>
        <dbReference type="ARBA" id="ARBA00022884"/>
    </source>
</evidence>
<comment type="subcellular location">
    <subcellularLocation>
        <location evidence="7">Nucleus</location>
        <location evidence="7">Nucleolus</location>
    </subcellularLocation>
</comment>
<dbReference type="GO" id="GO:0000493">
    <property type="term" value="P:box H/ACA snoRNP assembly"/>
    <property type="evidence" value="ECO:0007669"/>
    <property type="project" value="InterPro"/>
</dbReference>
<comment type="similarity">
    <text evidence="1">Belongs to the NAF1 family.</text>
</comment>
<keyword evidence="4" id="KW-0597">Phosphoprotein</keyword>
<proteinExistence type="inferred from homology"/>
<evidence type="ECO:0000256" key="2">
    <source>
        <dbReference type="ARBA" id="ARBA00022517"/>
    </source>
</evidence>
<evidence type="ECO:0000256" key="6">
    <source>
        <dbReference type="ARBA" id="ARBA00023242"/>
    </source>
</evidence>
<comment type="subunit">
    <text evidence="7">Component of the small nucleolar ribonucleoprotein particles containing H/ACA-type snoRNAs (H/ACA snoRNPs).</text>
</comment>
<dbReference type="GO" id="GO:0006364">
    <property type="term" value="P:rRNA processing"/>
    <property type="evidence" value="ECO:0007669"/>
    <property type="project" value="UniProtKB-KW"/>
</dbReference>
<comment type="similarity">
    <text evidence="7">Belongs to the GAR1 family.</text>
</comment>
<evidence type="ECO:0000313" key="10">
    <source>
        <dbReference type="Proteomes" id="UP000235965"/>
    </source>
</evidence>
<dbReference type="Proteomes" id="UP000235965">
    <property type="component" value="Unassembled WGS sequence"/>
</dbReference>
<evidence type="ECO:0000256" key="7">
    <source>
        <dbReference type="RuleBase" id="RU364004"/>
    </source>
</evidence>
<keyword evidence="10" id="KW-1185">Reference proteome</keyword>
<dbReference type="FunFam" id="2.40.10.230:FF:000002">
    <property type="entry name" value="H/ACA ribonucleoprotein complex non-core subunit NAF1"/>
    <property type="match status" value="1"/>
</dbReference>
<comment type="function">
    <text evidence="7">Required for ribosome biogenesis. Part of a complex which catalyzes pseudouridylation of rRNA. This involves the isomerization of uridine such that the ribose is subsequently attached to C5, instead of the normal N1. Pseudouridine ("psi") residues may serve to stabilize the conformation of rRNAs.</text>
</comment>
<dbReference type="InterPro" id="IPR007504">
    <property type="entry name" value="H/ACA_rnp_Gar1/Naf1"/>
</dbReference>
<reference evidence="9 10" key="1">
    <citation type="submission" date="2017-12" db="EMBL/GenBank/DDBJ databases">
        <title>Hemimetabolous genomes reveal molecular basis of termite eusociality.</title>
        <authorList>
            <person name="Harrison M.C."/>
            <person name="Jongepier E."/>
            <person name="Robertson H.M."/>
            <person name="Arning N."/>
            <person name="Bitard-Feildel T."/>
            <person name="Chao H."/>
            <person name="Childers C.P."/>
            <person name="Dinh H."/>
            <person name="Doddapaneni H."/>
            <person name="Dugan S."/>
            <person name="Gowin J."/>
            <person name="Greiner C."/>
            <person name="Han Y."/>
            <person name="Hu H."/>
            <person name="Hughes D.S.T."/>
            <person name="Huylmans A.-K."/>
            <person name="Kemena C."/>
            <person name="Kremer L.P.M."/>
            <person name="Lee S.L."/>
            <person name="Lopez-Ezquerra A."/>
            <person name="Mallet L."/>
            <person name="Monroy-Kuhn J.M."/>
            <person name="Moser A."/>
            <person name="Murali S.C."/>
            <person name="Muzny D.M."/>
            <person name="Otani S."/>
            <person name="Piulachs M.-D."/>
            <person name="Poelchau M."/>
            <person name="Qu J."/>
            <person name="Schaub F."/>
            <person name="Wada-Katsumata A."/>
            <person name="Worley K.C."/>
            <person name="Xie Q."/>
            <person name="Ylla G."/>
            <person name="Poulsen M."/>
            <person name="Gibbs R.A."/>
            <person name="Schal C."/>
            <person name="Richards S."/>
            <person name="Belles X."/>
            <person name="Korb J."/>
            <person name="Bornberg-Bauer E."/>
        </authorList>
    </citation>
    <scope>NUCLEOTIDE SEQUENCE [LARGE SCALE GENOMIC DNA]</scope>
    <source>
        <tissue evidence="9">Whole body</tissue>
    </source>
</reference>
<comment type="caution">
    <text evidence="9">The sequence shown here is derived from an EMBL/GenBank/DDBJ whole genome shotgun (WGS) entry which is preliminary data.</text>
</comment>
<keyword evidence="7" id="KW-0687">Ribonucleoprotein</keyword>
<feature type="compositionally biased region" description="Basic and acidic residues" evidence="8">
    <location>
        <begin position="185"/>
        <end position="200"/>
    </location>
</feature>
<dbReference type="InterPro" id="IPR038664">
    <property type="entry name" value="Gar1/Naf1_Cbf5-bd_sf"/>
</dbReference>
<dbReference type="GO" id="GO:0001522">
    <property type="term" value="P:pseudouridine synthesis"/>
    <property type="evidence" value="ECO:0007669"/>
    <property type="project" value="InterPro"/>
</dbReference>
<dbReference type="AlphaFoldDB" id="A0A2J7QW71"/>
<keyword evidence="3 7" id="KW-0698">rRNA processing</keyword>
<dbReference type="InterPro" id="IPR009000">
    <property type="entry name" value="Transl_B-barrel_sf"/>
</dbReference>
<evidence type="ECO:0000256" key="1">
    <source>
        <dbReference type="ARBA" id="ARBA00009801"/>
    </source>
</evidence>
<dbReference type="PANTHER" id="PTHR31633:SF1">
    <property type="entry name" value="H_ACA RIBONUCLEOPROTEIN COMPLEX NON-CORE SUBUNIT NAF1"/>
    <property type="match status" value="1"/>
</dbReference>
<dbReference type="EMBL" id="NEVH01009767">
    <property type="protein sequence ID" value="PNF32838.1"/>
    <property type="molecule type" value="Genomic_DNA"/>
</dbReference>
<dbReference type="OrthoDB" id="21550at2759"/>
<protein>
    <recommendedName>
        <fullName evidence="7">H/ACA ribonucleoprotein complex subunit</fullName>
    </recommendedName>
</protein>
<dbReference type="GO" id="GO:0003723">
    <property type="term" value="F:RNA binding"/>
    <property type="evidence" value="ECO:0007669"/>
    <property type="project" value="UniProtKB-KW"/>
</dbReference>
<dbReference type="InterPro" id="IPR040309">
    <property type="entry name" value="Naf1"/>
</dbReference>
<keyword evidence="2 7" id="KW-0690">Ribosome biogenesis</keyword>
<dbReference type="Gene3D" id="2.40.10.230">
    <property type="entry name" value="Probable tRNA pseudouridine synthase domain"/>
    <property type="match status" value="1"/>
</dbReference>
<dbReference type="PANTHER" id="PTHR31633">
    <property type="entry name" value="H/ACA RIBONUCLEOPROTEIN COMPLEX NON-CORE SUBUNIT NAF1"/>
    <property type="match status" value="1"/>
</dbReference>
<feature type="non-terminal residue" evidence="9">
    <location>
        <position position="1"/>
    </location>
</feature>
<gene>
    <name evidence="9" type="ORF">B7P43_G04336</name>
</gene>
<sequence>AFPNAILLLSRVVNNNEQNNTPRPKKKDPIKTRGEILIEDLPPIQDLQINVPAEDCIQLGKISSIVDQLVVVQAFKNTPPLDLDSILFLDHGRQTLGQIFDVFGPVSEPLYCVRFNSTDHIKEKGIEKDMAVYCAPKTQHTSYVFVPDLLRIKGSDASWEDNNEPPPRFLDYSDDEGERRARRSLQLEERKVTDESPEQPKKKKNRSSSFERRMNERNLRMTALHANKPATVAIRNGNNNNNSNSNPFQPFDNSTWWTGPIPPTPRFQHCLSRPPPPPCTPSAPRLIQPPAFTLPPPTAPPFFPSIQPPFLPYNQVFPPPVPPFDPNRPPPSFGFPPPMPQMPQRHPPL</sequence>
<evidence type="ECO:0000313" key="9">
    <source>
        <dbReference type="EMBL" id="PNF32838.1"/>
    </source>
</evidence>
<keyword evidence="5 7" id="KW-0694">RNA-binding</keyword>
<dbReference type="GO" id="GO:0005732">
    <property type="term" value="C:sno(s)RNA-containing ribonucleoprotein complex"/>
    <property type="evidence" value="ECO:0007669"/>
    <property type="project" value="InterPro"/>
</dbReference>
<evidence type="ECO:0000256" key="8">
    <source>
        <dbReference type="SAM" id="MobiDB-lite"/>
    </source>
</evidence>